<dbReference type="AlphaFoldDB" id="Q0V198"/>
<evidence type="ECO:0000313" key="2">
    <source>
        <dbReference type="EMBL" id="EAT90428.1"/>
    </source>
</evidence>
<protein>
    <submittedName>
        <fullName evidence="2">Uncharacterized protein</fullName>
    </submittedName>
</protein>
<name>Q0V198_PHANO</name>
<dbReference type="EMBL" id="CH445327">
    <property type="protein sequence ID" value="EAT90428.1"/>
    <property type="molecule type" value="Genomic_DNA"/>
</dbReference>
<proteinExistence type="predicted"/>
<gene>
    <name evidence="2" type="ORF">SNOG_02216</name>
</gene>
<organism evidence="2 3">
    <name type="scientific">Phaeosphaeria nodorum (strain SN15 / ATCC MYA-4574 / FGSC 10173)</name>
    <name type="common">Glume blotch fungus</name>
    <name type="synonym">Parastagonospora nodorum</name>
    <dbReference type="NCBI Taxonomy" id="321614"/>
    <lineage>
        <taxon>Eukaryota</taxon>
        <taxon>Fungi</taxon>
        <taxon>Dikarya</taxon>
        <taxon>Ascomycota</taxon>
        <taxon>Pezizomycotina</taxon>
        <taxon>Dothideomycetes</taxon>
        <taxon>Pleosporomycetidae</taxon>
        <taxon>Pleosporales</taxon>
        <taxon>Pleosporineae</taxon>
        <taxon>Phaeosphaeriaceae</taxon>
        <taxon>Parastagonospora</taxon>
    </lineage>
</organism>
<evidence type="ECO:0000256" key="1">
    <source>
        <dbReference type="SAM" id="MobiDB-lite"/>
    </source>
</evidence>
<dbReference type="Proteomes" id="UP000001055">
    <property type="component" value="Unassembled WGS sequence"/>
</dbReference>
<sequence length="31" mass="3423">MAIPENTGVQRSATHRARAQRGLVARPMMCI</sequence>
<feature type="region of interest" description="Disordered" evidence="1">
    <location>
        <begin position="1"/>
        <end position="21"/>
    </location>
</feature>
<dbReference type="HOGENOM" id="CLU_3399577_0_0_1"/>
<accession>Q0V198</accession>
<dbReference type="KEGG" id="pno:SNOG_02216"/>
<dbReference type="GeneID" id="5969683"/>
<evidence type="ECO:0000313" key="3">
    <source>
        <dbReference type="Proteomes" id="UP000001055"/>
    </source>
</evidence>
<dbReference type="RefSeq" id="XP_001792833.1">
    <property type="nucleotide sequence ID" value="XM_001792781.1"/>
</dbReference>
<dbReference type="InParanoid" id="Q0V198"/>
<reference evidence="3" key="1">
    <citation type="journal article" date="2007" name="Plant Cell">
        <title>Dothideomycete-plant interactions illuminated by genome sequencing and EST analysis of the wheat pathogen Stagonospora nodorum.</title>
        <authorList>
            <person name="Hane J.K."/>
            <person name="Lowe R.G."/>
            <person name="Solomon P.S."/>
            <person name="Tan K.C."/>
            <person name="Schoch C.L."/>
            <person name="Spatafora J.W."/>
            <person name="Crous P.W."/>
            <person name="Kodira C."/>
            <person name="Birren B.W."/>
            <person name="Galagan J.E."/>
            <person name="Torriani S.F."/>
            <person name="McDonald B.A."/>
            <person name="Oliver R.P."/>
        </authorList>
    </citation>
    <scope>NUCLEOTIDE SEQUENCE [LARGE SCALE GENOMIC DNA]</scope>
    <source>
        <strain evidence="3">SN15 / ATCC MYA-4574 / FGSC 10173</strain>
    </source>
</reference>